<dbReference type="Proteomes" id="UP001162131">
    <property type="component" value="Unassembled WGS sequence"/>
</dbReference>
<accession>A0AAU9JZF7</accession>
<gene>
    <name evidence="1" type="ORF">BSTOLATCC_MIC50904</name>
</gene>
<evidence type="ECO:0000313" key="2">
    <source>
        <dbReference type="Proteomes" id="UP001162131"/>
    </source>
</evidence>
<evidence type="ECO:0000313" key="1">
    <source>
        <dbReference type="EMBL" id="CAG9330305.1"/>
    </source>
</evidence>
<sequence>MEELSAHLEREIREANFDRAKPPLIGSSYTKWRESLWKSNSIDPLTFVQVVDSEMMPQFLKKVTERYYLDYIRSNLDIDLEEEAIKSAEYKTDISELAAVLARWSTEVELAVDIIERAKLYNLYQIPEGLQNIYSELQAEWGKKHEPFSDKVYRFFLKVLSYGAGRISNSVKHSITGIISANLVNSKGQILSGIIYAYFSGCFPWPILALLGTQLSWMLSAWMVTRIGNRISHRLTSAQIMYHINELKNHFEVMLGDLMQRNEESKNLIANCFIAQTVSDKEKAQIELSEHLNEVLVHKTQPGAVFQQEFDEDQYIADSATFEEDGDWIKIELPKFEIQEGEDAWVTIEEKNE</sequence>
<organism evidence="1 2">
    <name type="scientific">Blepharisma stoltei</name>
    <dbReference type="NCBI Taxonomy" id="1481888"/>
    <lineage>
        <taxon>Eukaryota</taxon>
        <taxon>Sar</taxon>
        <taxon>Alveolata</taxon>
        <taxon>Ciliophora</taxon>
        <taxon>Postciliodesmatophora</taxon>
        <taxon>Heterotrichea</taxon>
        <taxon>Heterotrichida</taxon>
        <taxon>Blepharismidae</taxon>
        <taxon>Blepharisma</taxon>
    </lineage>
</organism>
<dbReference type="EMBL" id="CAJZBQ010000051">
    <property type="protein sequence ID" value="CAG9330305.1"/>
    <property type="molecule type" value="Genomic_DNA"/>
</dbReference>
<proteinExistence type="predicted"/>
<name>A0AAU9JZF7_9CILI</name>
<dbReference type="AlphaFoldDB" id="A0AAU9JZF7"/>
<keyword evidence="2" id="KW-1185">Reference proteome</keyword>
<comment type="caution">
    <text evidence="1">The sequence shown here is derived from an EMBL/GenBank/DDBJ whole genome shotgun (WGS) entry which is preliminary data.</text>
</comment>
<protein>
    <submittedName>
        <fullName evidence="1">Uncharacterized protein</fullName>
    </submittedName>
</protein>
<reference evidence="1" key="1">
    <citation type="submission" date="2021-09" db="EMBL/GenBank/DDBJ databases">
        <authorList>
            <consortium name="AG Swart"/>
            <person name="Singh M."/>
            <person name="Singh A."/>
            <person name="Seah K."/>
            <person name="Emmerich C."/>
        </authorList>
    </citation>
    <scope>NUCLEOTIDE SEQUENCE</scope>
    <source>
        <strain evidence="1">ATCC30299</strain>
    </source>
</reference>